<evidence type="ECO:0000313" key="6">
    <source>
        <dbReference type="Proteomes" id="UP000194664"/>
    </source>
</evidence>
<evidence type="ECO:0000256" key="1">
    <source>
        <dbReference type="ARBA" id="ARBA00023015"/>
    </source>
</evidence>
<accession>A0A251X2Y3</accession>
<dbReference type="GO" id="GO:0003700">
    <property type="term" value="F:DNA-binding transcription factor activity"/>
    <property type="evidence" value="ECO:0007669"/>
    <property type="project" value="InterPro"/>
</dbReference>
<dbReference type="RefSeq" id="WP_086450170.1">
    <property type="nucleotide sequence ID" value="NZ_MSPP01000001.1"/>
</dbReference>
<organism evidence="5 6">
    <name type="scientific">Marivivens niveibacter</name>
    <dbReference type="NCBI Taxonomy" id="1930667"/>
    <lineage>
        <taxon>Bacteria</taxon>
        <taxon>Pseudomonadati</taxon>
        <taxon>Pseudomonadota</taxon>
        <taxon>Alphaproteobacteria</taxon>
        <taxon>Rhodobacterales</taxon>
        <taxon>Paracoccaceae</taxon>
        <taxon>Marivivens group</taxon>
        <taxon>Marivivens</taxon>
    </lineage>
</organism>
<name>A0A251X2Y3_9RHOB</name>
<dbReference type="Pfam" id="PF07729">
    <property type="entry name" value="FCD"/>
    <property type="match status" value="1"/>
</dbReference>
<dbReference type="InterPro" id="IPR000524">
    <property type="entry name" value="Tscrpt_reg_HTH_GntR"/>
</dbReference>
<dbReference type="GO" id="GO:0003677">
    <property type="term" value="F:DNA binding"/>
    <property type="evidence" value="ECO:0007669"/>
    <property type="project" value="UniProtKB-KW"/>
</dbReference>
<proteinExistence type="predicted"/>
<dbReference type="PANTHER" id="PTHR43537">
    <property type="entry name" value="TRANSCRIPTIONAL REGULATOR, GNTR FAMILY"/>
    <property type="match status" value="1"/>
</dbReference>
<dbReference type="SUPFAM" id="SSF48008">
    <property type="entry name" value="GntR ligand-binding domain-like"/>
    <property type="match status" value="1"/>
</dbReference>
<dbReference type="SUPFAM" id="SSF46785">
    <property type="entry name" value="Winged helix' DNA-binding domain"/>
    <property type="match status" value="1"/>
</dbReference>
<dbReference type="Proteomes" id="UP000194664">
    <property type="component" value="Unassembled WGS sequence"/>
</dbReference>
<dbReference type="AlphaFoldDB" id="A0A251X2Y3"/>
<reference evidence="5 6" key="1">
    <citation type="submission" date="2016-12" db="EMBL/GenBank/DDBJ databases">
        <title>The draft genome sequence of HSLHS2.</title>
        <authorList>
            <person name="Hu D."/>
            <person name="Wang L."/>
            <person name="Shao Z."/>
        </authorList>
    </citation>
    <scope>NUCLEOTIDE SEQUENCE [LARGE SCALE GENOMIC DNA]</scope>
    <source>
        <strain evidence="5">MCCC 1A06712</strain>
    </source>
</reference>
<evidence type="ECO:0000256" key="2">
    <source>
        <dbReference type="ARBA" id="ARBA00023125"/>
    </source>
</evidence>
<dbReference type="OrthoDB" id="8638122at2"/>
<dbReference type="PROSITE" id="PS50949">
    <property type="entry name" value="HTH_GNTR"/>
    <property type="match status" value="1"/>
</dbReference>
<dbReference type="SMART" id="SM00345">
    <property type="entry name" value="HTH_GNTR"/>
    <property type="match status" value="1"/>
</dbReference>
<keyword evidence="1" id="KW-0805">Transcription regulation</keyword>
<dbReference type="PANTHER" id="PTHR43537:SF20">
    <property type="entry name" value="HTH-TYPE TRANSCRIPTIONAL REPRESSOR GLAR"/>
    <property type="match status" value="1"/>
</dbReference>
<keyword evidence="3" id="KW-0804">Transcription</keyword>
<gene>
    <name evidence="5" type="ORF">BVC71_03220</name>
</gene>
<dbReference type="EMBL" id="MSPP01000001">
    <property type="protein sequence ID" value="OUD10523.1"/>
    <property type="molecule type" value="Genomic_DNA"/>
</dbReference>
<dbReference type="InterPro" id="IPR036388">
    <property type="entry name" value="WH-like_DNA-bd_sf"/>
</dbReference>
<keyword evidence="6" id="KW-1185">Reference proteome</keyword>
<dbReference type="Gene3D" id="1.10.10.10">
    <property type="entry name" value="Winged helix-like DNA-binding domain superfamily/Winged helix DNA-binding domain"/>
    <property type="match status" value="1"/>
</dbReference>
<evidence type="ECO:0000259" key="4">
    <source>
        <dbReference type="PROSITE" id="PS50949"/>
    </source>
</evidence>
<evidence type="ECO:0000256" key="3">
    <source>
        <dbReference type="ARBA" id="ARBA00023163"/>
    </source>
</evidence>
<feature type="domain" description="HTH gntR-type" evidence="4">
    <location>
        <begin position="7"/>
        <end position="74"/>
    </location>
</feature>
<dbReference type="SMART" id="SM00895">
    <property type="entry name" value="FCD"/>
    <property type="match status" value="1"/>
</dbReference>
<dbReference type="InterPro" id="IPR008920">
    <property type="entry name" value="TF_FadR/GntR_C"/>
</dbReference>
<sequence>MQDSTKLTRASRVSQDLKEAILRGDFEPGSKINLEEARHVFGVSLSPMREAMSRLVNEGLITFEDQRGYRIAPVSAANLAEITSLVASISTLAVSHAMTHNDLEWESNILAAFHRLRRSAEQDKNDWDRAYLAFLETLVQGCQMPTLIGFWRILTNQNDRYRRMARKAGLPPSASTIDACKAIADAAVSGNTDRTTALLRQQIEVAGERFRTALNGVIN</sequence>
<keyword evidence="2" id="KW-0238">DNA-binding</keyword>
<dbReference type="Pfam" id="PF00392">
    <property type="entry name" value="GntR"/>
    <property type="match status" value="1"/>
</dbReference>
<evidence type="ECO:0000313" key="5">
    <source>
        <dbReference type="EMBL" id="OUD10523.1"/>
    </source>
</evidence>
<comment type="caution">
    <text evidence="5">The sequence shown here is derived from an EMBL/GenBank/DDBJ whole genome shotgun (WGS) entry which is preliminary data.</text>
</comment>
<dbReference type="InterPro" id="IPR036390">
    <property type="entry name" value="WH_DNA-bd_sf"/>
</dbReference>
<protein>
    <recommendedName>
        <fullName evidence="4">HTH gntR-type domain-containing protein</fullName>
    </recommendedName>
</protein>
<dbReference type="InterPro" id="IPR011711">
    <property type="entry name" value="GntR_C"/>
</dbReference>
<dbReference type="Gene3D" id="1.20.120.530">
    <property type="entry name" value="GntR ligand-binding domain-like"/>
    <property type="match status" value="1"/>
</dbReference>